<dbReference type="EMBL" id="PRCW01000116">
    <property type="protein sequence ID" value="PYD46699.1"/>
    <property type="molecule type" value="Genomic_DNA"/>
</dbReference>
<comment type="caution">
    <text evidence="2">The sequence shown here is derived from an EMBL/GenBank/DDBJ whole genome shotgun (WGS) entry which is preliminary data.</text>
</comment>
<keyword evidence="3" id="KW-1185">Reference proteome</keyword>
<evidence type="ECO:0000256" key="1">
    <source>
        <dbReference type="SAM" id="MobiDB-lite"/>
    </source>
</evidence>
<feature type="compositionally biased region" description="Basic residues" evidence="1">
    <location>
        <begin position="70"/>
        <end position="81"/>
    </location>
</feature>
<organism evidence="2 3">
    <name type="scientific">Novacetimonas pomaceti</name>
    <dbReference type="NCBI Taxonomy" id="2021998"/>
    <lineage>
        <taxon>Bacteria</taxon>
        <taxon>Pseudomonadati</taxon>
        <taxon>Pseudomonadota</taxon>
        <taxon>Alphaproteobacteria</taxon>
        <taxon>Acetobacterales</taxon>
        <taxon>Acetobacteraceae</taxon>
        <taxon>Novacetimonas</taxon>
    </lineage>
</organism>
<dbReference type="Gene3D" id="2.30.30.40">
    <property type="entry name" value="SH3 Domains"/>
    <property type="match status" value="1"/>
</dbReference>
<proteinExistence type="predicted"/>
<name>A0ABX5P155_9PROT</name>
<protein>
    <recommendedName>
        <fullName evidence="4">Aspartyl-tRNA synthetase</fullName>
    </recommendedName>
</protein>
<reference evidence="2 3" key="1">
    <citation type="submission" date="2018-02" db="EMBL/GenBank/DDBJ databases">
        <authorList>
            <person name="Skraban J."/>
            <person name="Trcek J."/>
        </authorList>
    </citation>
    <scope>NUCLEOTIDE SEQUENCE [LARGE SCALE GENOMIC DNA]</scope>
    <source>
        <strain evidence="2 3">AV446</strain>
    </source>
</reference>
<feature type="compositionally biased region" description="Pro residues" evidence="1">
    <location>
        <begin position="164"/>
        <end position="173"/>
    </location>
</feature>
<feature type="compositionally biased region" description="Low complexity" evidence="1">
    <location>
        <begin position="87"/>
        <end position="99"/>
    </location>
</feature>
<evidence type="ECO:0000313" key="3">
    <source>
        <dbReference type="Proteomes" id="UP000248116"/>
    </source>
</evidence>
<feature type="region of interest" description="Disordered" evidence="1">
    <location>
        <begin position="62"/>
        <end position="133"/>
    </location>
</feature>
<accession>A0ABX5P155</accession>
<gene>
    <name evidence="2" type="ORF">C3920_13795</name>
</gene>
<evidence type="ECO:0008006" key="4">
    <source>
        <dbReference type="Google" id="ProtNLM"/>
    </source>
</evidence>
<evidence type="ECO:0000313" key="2">
    <source>
        <dbReference type="EMBL" id="PYD46699.1"/>
    </source>
</evidence>
<dbReference type="Pfam" id="PF06347">
    <property type="entry name" value="SH3_4"/>
    <property type="match status" value="2"/>
</dbReference>
<dbReference type="Proteomes" id="UP000248116">
    <property type="component" value="Unassembled WGS sequence"/>
</dbReference>
<sequence>MAQGTRHVFTPHVFPPARMAGKRVVPFVGGRSRHLWGVACVAAVLMPLWQGGAALAATTPASTGATATTTHHHHHGAHHHKGEAAEKAAQGKAAQGKAASGKKAHAGHKAKGAAHQHEHAASSTAAPAHHHAHPAVAAPVAAGAAGAATAAAAAAATGGNAAAPPAPGVPPGAPDKGSVTGLPLPRFAAFRADEVNLRAGPGQRYPIEWVYHRRGLPVKIEREFDVWRLVEDADGQKGWVHQATLVGTRTFVIPGQPVQGDARQAGQPSEKETDVIGRADSRIIGHVADAAQAAAIPGAIMLRAKADPASPVVAVLKPGVVGTLRQCQAGSTWCQVTVKQYSGWLERQSLWGLLPQEVISPS</sequence>
<feature type="compositionally biased region" description="Basic residues" evidence="1">
    <location>
        <begin position="100"/>
        <end position="114"/>
    </location>
</feature>
<dbReference type="InterPro" id="IPR010466">
    <property type="entry name" value="DUF1058"/>
</dbReference>
<dbReference type="RefSeq" id="WP_110560780.1">
    <property type="nucleotide sequence ID" value="NZ_PRCW01000116.1"/>
</dbReference>
<feature type="region of interest" description="Disordered" evidence="1">
    <location>
        <begin position="158"/>
        <end position="180"/>
    </location>
</feature>